<evidence type="ECO:0000313" key="2">
    <source>
        <dbReference type="EMBL" id="MCT4700252.1"/>
    </source>
</evidence>
<feature type="non-terminal residue" evidence="2">
    <location>
        <position position="67"/>
    </location>
</feature>
<dbReference type="AlphaFoldDB" id="A0A9X3ALS2"/>
<proteinExistence type="predicted"/>
<protein>
    <submittedName>
        <fullName evidence="2">Filamentous hemagglutinin N-terminal domain-containing protein</fullName>
    </submittedName>
</protein>
<keyword evidence="1" id="KW-0732">Signal</keyword>
<dbReference type="Gene3D" id="2.160.20.10">
    <property type="entry name" value="Single-stranded right-handed beta-helix, Pectin lyase-like"/>
    <property type="match status" value="1"/>
</dbReference>
<feature type="chain" id="PRO_5040725811" evidence="1">
    <location>
        <begin position="34"/>
        <end position="67"/>
    </location>
</feature>
<reference evidence="2" key="1">
    <citation type="submission" date="2022-03" db="EMBL/GenBank/DDBJ databases">
        <title>Proposal of a novel genus Dryocolo and two novel species.</title>
        <authorList>
            <person name="Maddock D.W."/>
            <person name="Brady C.L."/>
            <person name="Denman S."/>
            <person name="Arnold D."/>
        </authorList>
    </citation>
    <scope>NUCLEOTIDE SEQUENCE</scope>
    <source>
        <strain evidence="2">H6W4</strain>
    </source>
</reference>
<name>A0A9X3ALS2_9ENTR</name>
<evidence type="ECO:0000256" key="1">
    <source>
        <dbReference type="SAM" id="SignalP"/>
    </source>
</evidence>
<dbReference type="InterPro" id="IPR012334">
    <property type="entry name" value="Pectin_lyas_fold"/>
</dbReference>
<dbReference type="EMBL" id="JALHAP010000019">
    <property type="protein sequence ID" value="MCT4700252.1"/>
    <property type="molecule type" value="Genomic_DNA"/>
</dbReference>
<sequence length="67" mass="7050">MDNHPQPVCFARRLLSYLVCFLLAGQPVFPAFAATTPANNATQMDRAANGVPVVNIATPNGAGISHN</sequence>
<comment type="caution">
    <text evidence="2">The sequence shown here is derived from an EMBL/GenBank/DDBJ whole genome shotgun (WGS) entry which is preliminary data.</text>
</comment>
<gene>
    <name evidence="2" type="ORF">MUA00_00090</name>
</gene>
<evidence type="ECO:0000313" key="3">
    <source>
        <dbReference type="Proteomes" id="UP001150641"/>
    </source>
</evidence>
<accession>A0A9X3ALS2</accession>
<organism evidence="2 3">
    <name type="scientific">Dryocola boscaweniae</name>
    <dbReference type="NCBI Taxonomy" id="2925397"/>
    <lineage>
        <taxon>Bacteria</taxon>
        <taxon>Pseudomonadati</taxon>
        <taxon>Pseudomonadota</taxon>
        <taxon>Gammaproteobacteria</taxon>
        <taxon>Enterobacterales</taxon>
        <taxon>Enterobacteriaceae</taxon>
        <taxon>Dryocola</taxon>
    </lineage>
</organism>
<feature type="signal peptide" evidence="1">
    <location>
        <begin position="1"/>
        <end position="33"/>
    </location>
</feature>
<keyword evidence="3" id="KW-1185">Reference proteome</keyword>
<dbReference type="Proteomes" id="UP001150641">
    <property type="component" value="Unassembled WGS sequence"/>
</dbReference>